<keyword evidence="3" id="KW-0378">Hydrolase</keyword>
<sequence>MKNKERARSLRQNATDAEKLLWRHLRNRQLSGFKFRRQMPVEPYIVDFACLEAKLIIELDGGQHAEQQTYDQNRSRVLGSRGYRVLRFWNNEMLRDMDAVLERIRMVLLDAPHPGPLPEGEGDKARGPVPEGEGENGGGGTWS</sequence>
<dbReference type="InterPro" id="IPR007569">
    <property type="entry name" value="DUF559"/>
</dbReference>
<evidence type="ECO:0000259" key="2">
    <source>
        <dbReference type="Pfam" id="PF04480"/>
    </source>
</evidence>
<dbReference type="PANTHER" id="PTHR38590">
    <property type="entry name" value="BLL0828 PROTEIN"/>
    <property type="match status" value="1"/>
</dbReference>
<dbReference type="CDD" id="cd01038">
    <property type="entry name" value="Endonuclease_DUF559"/>
    <property type="match status" value="1"/>
</dbReference>
<accession>A0A450UVW5</accession>
<keyword evidence="3" id="KW-0540">Nuclease</keyword>
<keyword evidence="3" id="KW-0255">Endonuclease</keyword>
<protein>
    <submittedName>
        <fullName evidence="3">Very-short-patch-repair endonuclease</fullName>
    </submittedName>
</protein>
<dbReference type="Gene3D" id="3.40.960.10">
    <property type="entry name" value="VSR Endonuclease"/>
    <property type="match status" value="1"/>
</dbReference>
<reference evidence="3" key="1">
    <citation type="submission" date="2019-02" db="EMBL/GenBank/DDBJ databases">
        <authorList>
            <person name="Gruber-Vodicka R. H."/>
            <person name="Seah K. B. B."/>
        </authorList>
    </citation>
    <scope>NUCLEOTIDE SEQUENCE</scope>
    <source>
        <strain evidence="3">BECK_M7</strain>
    </source>
</reference>
<dbReference type="SUPFAM" id="SSF52980">
    <property type="entry name" value="Restriction endonuclease-like"/>
    <property type="match status" value="1"/>
</dbReference>
<evidence type="ECO:0000313" key="3">
    <source>
        <dbReference type="EMBL" id="VFJ96659.1"/>
    </source>
</evidence>
<dbReference type="Pfam" id="PF04480">
    <property type="entry name" value="DUF559"/>
    <property type="match status" value="1"/>
</dbReference>
<gene>
    <name evidence="3" type="ORF">BECKLFY1418B_GA0070995_10883</name>
</gene>
<dbReference type="InterPro" id="IPR011335">
    <property type="entry name" value="Restrct_endonuc-II-like"/>
</dbReference>
<dbReference type="PANTHER" id="PTHR38590:SF1">
    <property type="entry name" value="BLL0828 PROTEIN"/>
    <property type="match status" value="1"/>
</dbReference>
<feature type="domain" description="DUF559" evidence="2">
    <location>
        <begin position="2"/>
        <end position="108"/>
    </location>
</feature>
<dbReference type="InterPro" id="IPR047216">
    <property type="entry name" value="Endonuclease_DUF559_bact"/>
</dbReference>
<dbReference type="GO" id="GO:0004519">
    <property type="term" value="F:endonuclease activity"/>
    <property type="evidence" value="ECO:0007669"/>
    <property type="project" value="UniProtKB-KW"/>
</dbReference>
<dbReference type="AlphaFoldDB" id="A0A450UVW5"/>
<organism evidence="3">
    <name type="scientific">Candidatus Kentrum sp. LFY</name>
    <dbReference type="NCBI Taxonomy" id="2126342"/>
    <lineage>
        <taxon>Bacteria</taxon>
        <taxon>Pseudomonadati</taxon>
        <taxon>Pseudomonadota</taxon>
        <taxon>Gammaproteobacteria</taxon>
        <taxon>Candidatus Kentrum</taxon>
    </lineage>
</organism>
<feature type="region of interest" description="Disordered" evidence="1">
    <location>
        <begin position="112"/>
        <end position="143"/>
    </location>
</feature>
<dbReference type="EMBL" id="CAADFF010000088">
    <property type="protein sequence ID" value="VFJ96659.1"/>
    <property type="molecule type" value="Genomic_DNA"/>
</dbReference>
<proteinExistence type="predicted"/>
<evidence type="ECO:0000256" key="1">
    <source>
        <dbReference type="SAM" id="MobiDB-lite"/>
    </source>
</evidence>
<name>A0A450UVW5_9GAMM</name>